<dbReference type="EC" id="5.6.2.4" evidence="7"/>
<dbReference type="GO" id="GO:0005524">
    <property type="term" value="F:ATP binding"/>
    <property type="evidence" value="ECO:0007669"/>
    <property type="project" value="UniProtKB-KW"/>
</dbReference>
<dbReference type="GO" id="GO:0000724">
    <property type="term" value="P:double-strand break repair via homologous recombination"/>
    <property type="evidence" value="ECO:0007669"/>
    <property type="project" value="TreeGrafter"/>
</dbReference>
<dbReference type="GO" id="GO:0009378">
    <property type="term" value="F:four-way junction helicase activity"/>
    <property type="evidence" value="ECO:0007669"/>
    <property type="project" value="TreeGrafter"/>
</dbReference>
<comment type="caution">
    <text evidence="9">The sequence shown here is derived from an EMBL/GenBank/DDBJ whole genome shotgun (WGS) entry which is preliminary data.</text>
</comment>
<keyword evidence="3" id="KW-0067">ATP-binding</keyword>
<dbReference type="GO" id="GO:0003677">
    <property type="term" value="F:DNA binding"/>
    <property type="evidence" value="ECO:0007669"/>
    <property type="project" value="UniProtKB-KW"/>
</dbReference>
<dbReference type="PROSITE" id="PS51192">
    <property type="entry name" value="HELICASE_ATP_BIND_1"/>
    <property type="match status" value="1"/>
</dbReference>
<keyword evidence="4" id="KW-0238">DNA-binding</keyword>
<name>A0A6S7IF00_PARCT</name>
<accession>A0A6S7IF00</accession>
<keyword evidence="9" id="KW-0378">Hydrolase</keyword>
<comment type="similarity">
    <text evidence="1">Belongs to the helicase family. RecQ subfamily.</text>
</comment>
<dbReference type="Proteomes" id="UP001152795">
    <property type="component" value="Unassembled WGS sequence"/>
</dbReference>
<evidence type="ECO:0000256" key="4">
    <source>
        <dbReference type="ARBA" id="ARBA00023125"/>
    </source>
</evidence>
<dbReference type="InterPro" id="IPR027417">
    <property type="entry name" value="P-loop_NTPase"/>
</dbReference>
<dbReference type="SMART" id="SM00490">
    <property type="entry name" value="HELICc"/>
    <property type="match status" value="1"/>
</dbReference>
<keyword evidence="2" id="KW-0547">Nucleotide-binding</keyword>
<evidence type="ECO:0000256" key="5">
    <source>
        <dbReference type="ARBA" id="ARBA00023235"/>
    </source>
</evidence>
<evidence type="ECO:0000313" key="10">
    <source>
        <dbReference type="Proteomes" id="UP001152795"/>
    </source>
</evidence>
<dbReference type="Gene3D" id="3.40.50.300">
    <property type="entry name" value="P-loop containing nucleotide triphosphate hydrolases"/>
    <property type="match status" value="2"/>
</dbReference>
<dbReference type="PANTHER" id="PTHR13710:SF105">
    <property type="entry name" value="ATP-DEPENDENT DNA HELICASE Q1"/>
    <property type="match status" value="1"/>
</dbReference>
<dbReference type="PROSITE" id="PS51194">
    <property type="entry name" value="HELICASE_CTER"/>
    <property type="match status" value="1"/>
</dbReference>
<dbReference type="InterPro" id="IPR014001">
    <property type="entry name" value="Helicase_ATP-bd"/>
</dbReference>
<dbReference type="EMBL" id="CACRXK020008442">
    <property type="protein sequence ID" value="CAB4014780.1"/>
    <property type="molecule type" value="Genomic_DNA"/>
</dbReference>
<evidence type="ECO:0000313" key="9">
    <source>
        <dbReference type="EMBL" id="CAB4014780.1"/>
    </source>
</evidence>
<protein>
    <recommendedName>
        <fullName evidence="7">DNA 3'-5' helicase</fullName>
        <ecNumber evidence="7">5.6.2.4</ecNumber>
    </recommendedName>
    <alternativeName>
        <fullName evidence="8">DNA 3'-5' helicase Q1</fullName>
    </alternativeName>
</protein>
<dbReference type="Pfam" id="PF00270">
    <property type="entry name" value="DEAD"/>
    <property type="match status" value="1"/>
</dbReference>
<dbReference type="SUPFAM" id="SSF52540">
    <property type="entry name" value="P-loop containing nucleoside triphosphate hydrolases"/>
    <property type="match status" value="1"/>
</dbReference>
<reference evidence="9" key="1">
    <citation type="submission" date="2020-04" db="EMBL/GenBank/DDBJ databases">
        <authorList>
            <person name="Alioto T."/>
            <person name="Alioto T."/>
            <person name="Gomez Garrido J."/>
        </authorList>
    </citation>
    <scope>NUCLEOTIDE SEQUENCE</scope>
    <source>
        <strain evidence="9">A484AB</strain>
    </source>
</reference>
<keyword evidence="9" id="KW-0347">Helicase</keyword>
<comment type="catalytic activity">
    <reaction evidence="6">
        <text>Couples ATP hydrolysis with the unwinding of duplex DNA by translocating in the 3'-5' direction.</text>
        <dbReference type="EC" id="5.6.2.4"/>
    </reaction>
</comment>
<evidence type="ECO:0000256" key="7">
    <source>
        <dbReference type="ARBA" id="ARBA00034808"/>
    </source>
</evidence>
<proteinExistence type="inferred from homology"/>
<gene>
    <name evidence="9" type="ORF">PACLA_8A067158</name>
</gene>
<evidence type="ECO:0000256" key="1">
    <source>
        <dbReference type="ARBA" id="ARBA00005446"/>
    </source>
</evidence>
<dbReference type="GO" id="GO:0005694">
    <property type="term" value="C:chromosome"/>
    <property type="evidence" value="ECO:0007669"/>
    <property type="project" value="TreeGrafter"/>
</dbReference>
<evidence type="ECO:0000256" key="8">
    <source>
        <dbReference type="ARBA" id="ARBA00044566"/>
    </source>
</evidence>
<dbReference type="PANTHER" id="PTHR13710">
    <property type="entry name" value="DNA HELICASE RECQ FAMILY MEMBER"/>
    <property type="match status" value="1"/>
</dbReference>
<keyword evidence="10" id="KW-1185">Reference proteome</keyword>
<organism evidence="9 10">
    <name type="scientific">Paramuricea clavata</name>
    <name type="common">Red gorgonian</name>
    <name type="synonym">Violescent sea-whip</name>
    <dbReference type="NCBI Taxonomy" id="317549"/>
    <lineage>
        <taxon>Eukaryota</taxon>
        <taxon>Metazoa</taxon>
        <taxon>Cnidaria</taxon>
        <taxon>Anthozoa</taxon>
        <taxon>Octocorallia</taxon>
        <taxon>Malacalcyonacea</taxon>
        <taxon>Plexauridae</taxon>
        <taxon>Paramuricea</taxon>
    </lineage>
</organism>
<evidence type="ECO:0000256" key="6">
    <source>
        <dbReference type="ARBA" id="ARBA00034617"/>
    </source>
</evidence>
<dbReference type="GO" id="GO:0005737">
    <property type="term" value="C:cytoplasm"/>
    <property type="evidence" value="ECO:0007669"/>
    <property type="project" value="TreeGrafter"/>
</dbReference>
<dbReference type="SMART" id="SM00487">
    <property type="entry name" value="DEXDc"/>
    <property type="match status" value="1"/>
</dbReference>
<dbReference type="InterPro" id="IPR011545">
    <property type="entry name" value="DEAD/DEAH_box_helicase_dom"/>
</dbReference>
<dbReference type="OrthoDB" id="5977677at2759"/>
<sequence length="542" mass="60851">MEILNRIHIALHNAGMANRILKPQQIQCFDYICKGHDVIAVLPTGFGKSVLFQLLPDILPTKTTINIVIVLCPLSSIIEDQLHSLKIMSINAGVLPSRYENENCETLFNNEDMGMAADIHLPDDLVNGLTSIVFAHPEDLLSDVGRKLMKSDVYQKNVVACVIDEGHCVEMWGNDFRKDFKGLSCLKAMFPSVPTLVLTATAPPQLILDLKKSLCLSDNCKVIKKNPNRSNIFLDREKRLSNNHGYDSYSAILKPIAEDLLNQGTNYPITIIYMKLKYCGFAYSLFNKTLQEKQYDGSEKTPSSRLFAQFHSPQTRKMKQEIITELKKEHSRIRVIFATTALGMGVDAPYVSNVIHIGPSSNLECYFQEIGRAGRSGHPAKATIYFNNSDIAANKCTINDAMKWYCQSDGVCLRKILLEYFGFHNVVQKNCCRVCNGFDYNASQTVAVKIPVNQTKVRTLSVADVPVLFKQLQQVLLECEKLLNDSKYTALYHHGVLPSASEIMESIEFILNEDDLLKNFSIYDELCASKLIALLDIYAPAI</sequence>
<evidence type="ECO:0000256" key="2">
    <source>
        <dbReference type="ARBA" id="ARBA00022741"/>
    </source>
</evidence>
<dbReference type="InterPro" id="IPR001650">
    <property type="entry name" value="Helicase_C-like"/>
</dbReference>
<dbReference type="GO" id="GO:0043138">
    <property type="term" value="F:3'-5' DNA helicase activity"/>
    <property type="evidence" value="ECO:0007669"/>
    <property type="project" value="UniProtKB-EC"/>
</dbReference>
<keyword evidence="5" id="KW-0413">Isomerase</keyword>
<dbReference type="Pfam" id="PF00271">
    <property type="entry name" value="Helicase_C"/>
    <property type="match status" value="1"/>
</dbReference>
<dbReference type="AlphaFoldDB" id="A0A6S7IF00"/>
<evidence type="ECO:0000256" key="3">
    <source>
        <dbReference type="ARBA" id="ARBA00022840"/>
    </source>
</evidence>